<dbReference type="InterPro" id="IPR034341">
    <property type="entry name" value="SspA_N"/>
</dbReference>
<comment type="similarity">
    <text evidence="1">Belongs to the GST superfamily. HSP26 family.</text>
</comment>
<dbReference type="InterPro" id="IPR050983">
    <property type="entry name" value="GST_Omega/HSP26"/>
</dbReference>
<proteinExistence type="inferred from homology"/>
<dbReference type="RefSeq" id="WP_114834104.1">
    <property type="nucleotide sequence ID" value="NZ_LR699114.1"/>
</dbReference>
<feature type="domain" description="GST C-terminal" evidence="3">
    <location>
        <begin position="92"/>
        <end position="211"/>
    </location>
</feature>
<dbReference type="InterPro" id="IPR036249">
    <property type="entry name" value="Thioredoxin-like_sf"/>
</dbReference>
<dbReference type="PROSITE" id="PS50405">
    <property type="entry name" value="GST_CTER"/>
    <property type="match status" value="1"/>
</dbReference>
<dbReference type="Gene3D" id="3.40.30.10">
    <property type="entry name" value="Glutaredoxin"/>
    <property type="match status" value="1"/>
</dbReference>
<dbReference type="InterPro" id="IPR036282">
    <property type="entry name" value="Glutathione-S-Trfase_C_sf"/>
</dbReference>
<dbReference type="OrthoDB" id="9781431at2"/>
<dbReference type="CDD" id="cd03059">
    <property type="entry name" value="GST_N_SspA"/>
    <property type="match status" value="1"/>
</dbReference>
<dbReference type="InterPro" id="IPR004046">
    <property type="entry name" value="GST_C"/>
</dbReference>
<evidence type="ECO:0000259" key="2">
    <source>
        <dbReference type="PROSITE" id="PS50404"/>
    </source>
</evidence>
<keyword evidence="5" id="KW-1185">Reference proteome</keyword>
<gene>
    <name evidence="4" type="ORF">C8D86_1086</name>
</gene>
<dbReference type="InterPro" id="IPR010987">
    <property type="entry name" value="Glutathione-S-Trfase_C-like"/>
</dbReference>
<dbReference type="Pfam" id="PF00043">
    <property type="entry name" value="GST_C"/>
    <property type="match status" value="1"/>
</dbReference>
<dbReference type="Proteomes" id="UP000254720">
    <property type="component" value="Unassembled WGS sequence"/>
</dbReference>
<dbReference type="PANTHER" id="PTHR43968:SF6">
    <property type="entry name" value="GLUTATHIONE S-TRANSFERASE OMEGA"/>
    <property type="match status" value="1"/>
</dbReference>
<dbReference type="PANTHER" id="PTHR43968">
    <property type="match status" value="1"/>
</dbReference>
<dbReference type="SUPFAM" id="SSF47616">
    <property type="entry name" value="GST C-terminal domain-like"/>
    <property type="match status" value="1"/>
</dbReference>
<dbReference type="SFLD" id="SFLDS00019">
    <property type="entry name" value="Glutathione_Transferase_(cytos"/>
    <property type="match status" value="1"/>
</dbReference>
<protein>
    <submittedName>
        <fullName evidence="4">RNA polymerase-associated protein</fullName>
    </submittedName>
</protein>
<dbReference type="AlphaFoldDB" id="A0A370GM06"/>
<organism evidence="4 5">
    <name type="scientific">Aquicella lusitana</name>
    <dbReference type="NCBI Taxonomy" id="254246"/>
    <lineage>
        <taxon>Bacteria</taxon>
        <taxon>Pseudomonadati</taxon>
        <taxon>Pseudomonadota</taxon>
        <taxon>Gammaproteobacteria</taxon>
        <taxon>Legionellales</taxon>
        <taxon>Coxiellaceae</taxon>
        <taxon>Aquicella</taxon>
    </lineage>
</organism>
<dbReference type="PROSITE" id="PS50404">
    <property type="entry name" value="GST_NTER"/>
    <property type="match status" value="1"/>
</dbReference>
<dbReference type="Pfam" id="PF02798">
    <property type="entry name" value="GST_N"/>
    <property type="match status" value="1"/>
</dbReference>
<dbReference type="Gene3D" id="1.20.1050.10">
    <property type="match status" value="1"/>
</dbReference>
<accession>A0A370GM06</accession>
<evidence type="ECO:0000313" key="4">
    <source>
        <dbReference type="EMBL" id="RDI44755.1"/>
    </source>
</evidence>
<comment type="caution">
    <text evidence="4">The sequence shown here is derived from an EMBL/GenBank/DDBJ whole genome shotgun (WGS) entry which is preliminary data.</text>
</comment>
<dbReference type="InterPro" id="IPR040079">
    <property type="entry name" value="Glutathione_S-Trfase"/>
</dbReference>
<name>A0A370GM06_9COXI</name>
<dbReference type="EMBL" id="QQAX01000008">
    <property type="protein sequence ID" value="RDI44755.1"/>
    <property type="molecule type" value="Genomic_DNA"/>
</dbReference>
<feature type="domain" description="GST N-terminal" evidence="2">
    <location>
        <begin position="9"/>
        <end position="87"/>
    </location>
</feature>
<dbReference type="GO" id="GO:0005737">
    <property type="term" value="C:cytoplasm"/>
    <property type="evidence" value="ECO:0007669"/>
    <property type="project" value="TreeGrafter"/>
</dbReference>
<dbReference type="SUPFAM" id="SSF52833">
    <property type="entry name" value="Thioredoxin-like"/>
    <property type="match status" value="1"/>
</dbReference>
<sequence length="216" mass="24496">MAIITNKRSVMTLYSGAVDILSHRVRIVLAEKGVSYEVINIESRGKTEDLLELNPYGNVPTLVDRELALYEPNIIAEYLDERFPHPPLMPVYPVARAKARLIIYRFDREWGPLIRKLETGKINDSRAAAKELTSYLLQLVPAFNASPYFLGEEFTLVDCCIAPVLWRLPAWGITLPPAETKVVNKYADRLFQRDSFQASLTEAEQELRKSAKAETA</sequence>
<evidence type="ECO:0000259" key="3">
    <source>
        <dbReference type="PROSITE" id="PS50405"/>
    </source>
</evidence>
<dbReference type="SFLD" id="SFLDG00358">
    <property type="entry name" value="Main_(cytGST)"/>
    <property type="match status" value="1"/>
</dbReference>
<evidence type="ECO:0000256" key="1">
    <source>
        <dbReference type="ARBA" id="ARBA00009929"/>
    </source>
</evidence>
<dbReference type="InterPro" id="IPR004045">
    <property type="entry name" value="Glutathione_S-Trfase_N"/>
</dbReference>
<reference evidence="4 5" key="1">
    <citation type="submission" date="2018-07" db="EMBL/GenBank/DDBJ databases">
        <title>Genomic Encyclopedia of Type Strains, Phase IV (KMG-IV): sequencing the most valuable type-strain genomes for metagenomic binning, comparative biology and taxonomic classification.</title>
        <authorList>
            <person name="Goeker M."/>
        </authorList>
    </citation>
    <scope>NUCLEOTIDE SEQUENCE [LARGE SCALE GENOMIC DNA]</scope>
    <source>
        <strain evidence="4 5">DSM 16500</strain>
    </source>
</reference>
<evidence type="ECO:0000313" key="5">
    <source>
        <dbReference type="Proteomes" id="UP000254720"/>
    </source>
</evidence>